<feature type="binding site" evidence="10">
    <location>
        <position position="120"/>
    </location>
    <ligand>
        <name>L-histidine</name>
        <dbReference type="ChEBI" id="CHEBI:57595"/>
    </ligand>
</feature>
<evidence type="ECO:0000256" key="11">
    <source>
        <dbReference type="SAM" id="Coils"/>
    </source>
</evidence>
<dbReference type="NCBIfam" id="TIGR00443">
    <property type="entry name" value="hisZ_biosyn_reg"/>
    <property type="match status" value="1"/>
</dbReference>
<dbReference type="GO" id="GO:0006427">
    <property type="term" value="P:histidyl-tRNA aminoacylation"/>
    <property type="evidence" value="ECO:0007669"/>
    <property type="project" value="TreeGrafter"/>
</dbReference>
<keyword evidence="14" id="KW-1185">Reference proteome</keyword>
<evidence type="ECO:0000313" key="14">
    <source>
        <dbReference type="Proteomes" id="UP000624041"/>
    </source>
</evidence>
<keyword evidence="6 9" id="KW-0028">Amino-acid biosynthesis</keyword>
<dbReference type="PANTHER" id="PTHR43707:SF6">
    <property type="entry name" value="ATP PHOSPHORIBOSYLTRANSFERASE REGULATORY SUBUNIT"/>
    <property type="match status" value="1"/>
</dbReference>
<comment type="subcellular location">
    <subcellularLocation>
        <location evidence="1 9">Cytoplasm</location>
    </subcellularLocation>
</comment>
<dbReference type="GO" id="GO:0016757">
    <property type="term" value="F:glycosyltransferase activity"/>
    <property type="evidence" value="ECO:0007669"/>
    <property type="project" value="UniProtKB-KW"/>
</dbReference>
<name>A0A917XYI9_9BACI</name>
<comment type="miscellaneous">
    <text evidence="9">This function is generally fulfilled by the C-terminal part of HisG, which is missing in some bacteria such as this one.</text>
</comment>
<keyword evidence="13" id="KW-0328">Glycosyltransferase</keyword>
<dbReference type="Gene3D" id="3.30.930.10">
    <property type="entry name" value="Bira Bifunctional Protein, Domain 2"/>
    <property type="match status" value="1"/>
</dbReference>
<evidence type="ECO:0000256" key="8">
    <source>
        <dbReference type="ARBA" id="ARBA00025246"/>
    </source>
</evidence>
<dbReference type="InterPro" id="IPR004517">
    <property type="entry name" value="HisZ"/>
</dbReference>
<dbReference type="GO" id="GO:0005737">
    <property type="term" value="C:cytoplasm"/>
    <property type="evidence" value="ECO:0007669"/>
    <property type="project" value="UniProtKB-SubCell"/>
</dbReference>
<dbReference type="GO" id="GO:0000105">
    <property type="term" value="P:L-histidine biosynthetic process"/>
    <property type="evidence" value="ECO:0007669"/>
    <property type="project" value="UniProtKB-UniRule"/>
</dbReference>
<dbReference type="RefSeq" id="WP_188857148.1">
    <property type="nucleotide sequence ID" value="NZ_BMOS01000013.1"/>
</dbReference>
<reference evidence="13" key="2">
    <citation type="submission" date="2020-09" db="EMBL/GenBank/DDBJ databases">
        <authorList>
            <person name="Sun Q."/>
            <person name="Ohkuma M."/>
        </authorList>
    </citation>
    <scope>NUCLEOTIDE SEQUENCE</scope>
    <source>
        <strain evidence="13">JCM 17251</strain>
    </source>
</reference>
<dbReference type="InterPro" id="IPR041715">
    <property type="entry name" value="HisRS-like_core"/>
</dbReference>
<feature type="binding site" evidence="10">
    <location>
        <begin position="270"/>
        <end position="271"/>
    </location>
    <ligand>
        <name>L-histidine</name>
        <dbReference type="ChEBI" id="CHEBI:57595"/>
    </ligand>
</feature>
<comment type="subunit">
    <text evidence="9">Heteromultimer composed of HisG and HisZ subunits.</text>
</comment>
<evidence type="ECO:0000259" key="12">
    <source>
        <dbReference type="Pfam" id="PF13393"/>
    </source>
</evidence>
<dbReference type="InterPro" id="IPR004516">
    <property type="entry name" value="HisRS/HisZ"/>
</dbReference>
<keyword evidence="7 9" id="KW-0368">Histidine biosynthesis</keyword>
<keyword evidence="13" id="KW-0808">Transferase</keyword>
<sequence>MRQNKEKLSNQAVQSYKIKSQLIRKLRTRFATYGYEQVHTPAFEDYDTYASIQKTVNKDEMIKVIDRSGKVLVLRPDGTIPITRLTALDREINGSEQRLFYIFNVYGEQNSNGTNKESTQAGVELFGNKRPEADAEVIALAVHTLKEIGFDNFKLEVGHAGFFKELVDQANLAENELQQLQELIQSKNLAEMEPFLKQLQIRDELQEALYAIPLLYGNPQAVLEETKAIIKNERMQEVLNNLKDVIEVLTDYDLLEHLTLNLGLINNMHYYTGVIFQGFVENIGKPVLMGGRYDQLAEQFGKAMPAIGFAYKVDVVLEALKQHQLIKDDNNPPLQIYYVPEERRNAFSAAKLLREQGYAVITKPFAKNAQQAGILFQSNGRVIVNGNEQQVETNEELLNLAELATGGV</sequence>
<comment type="function">
    <text evidence="8 9">Required for the first step of histidine biosynthesis. May allow the feedback regulation of ATP phosphoribosyltransferase activity by histidine.</text>
</comment>
<dbReference type="PANTHER" id="PTHR43707">
    <property type="entry name" value="HISTIDYL-TRNA SYNTHETASE"/>
    <property type="match status" value="1"/>
</dbReference>
<feature type="domain" description="Class II Histidinyl-tRNA synthetase (HisRS)-like catalytic core" evidence="12">
    <location>
        <begin position="19"/>
        <end position="314"/>
    </location>
</feature>
<comment type="pathway">
    <text evidence="2 9">Amino-acid biosynthesis; L-histidine biosynthesis; L-histidine from 5-phospho-alpha-D-ribose 1-diphosphate: step 1/9.</text>
</comment>
<comment type="caution">
    <text evidence="13">The sequence shown here is derived from an EMBL/GenBank/DDBJ whole genome shotgun (WGS) entry which is preliminary data.</text>
</comment>
<dbReference type="CDD" id="cd00773">
    <property type="entry name" value="HisRS-like_core"/>
    <property type="match status" value="1"/>
</dbReference>
<reference evidence="13" key="1">
    <citation type="journal article" date="2014" name="Int. J. Syst. Evol. Microbiol.">
        <title>Complete genome sequence of Corynebacterium casei LMG S-19264T (=DSM 44701T), isolated from a smear-ripened cheese.</title>
        <authorList>
            <consortium name="US DOE Joint Genome Institute (JGI-PGF)"/>
            <person name="Walter F."/>
            <person name="Albersmeier A."/>
            <person name="Kalinowski J."/>
            <person name="Ruckert C."/>
        </authorList>
    </citation>
    <scope>NUCLEOTIDE SEQUENCE</scope>
    <source>
        <strain evidence="13">JCM 17251</strain>
    </source>
</reference>
<dbReference type="EMBL" id="BMOS01000013">
    <property type="protein sequence ID" value="GGN58897.1"/>
    <property type="molecule type" value="Genomic_DNA"/>
</dbReference>
<feature type="coiled-coil region" evidence="11">
    <location>
        <begin position="163"/>
        <end position="193"/>
    </location>
</feature>
<dbReference type="GO" id="GO:0004821">
    <property type="term" value="F:histidine-tRNA ligase activity"/>
    <property type="evidence" value="ECO:0007669"/>
    <property type="project" value="TreeGrafter"/>
</dbReference>
<dbReference type="HAMAP" id="MF_00125">
    <property type="entry name" value="HisZ"/>
    <property type="match status" value="1"/>
</dbReference>
<dbReference type="InterPro" id="IPR045864">
    <property type="entry name" value="aa-tRNA-synth_II/BPL/LPL"/>
</dbReference>
<proteinExistence type="inferred from homology"/>
<organism evidence="13 14">
    <name type="scientific">Oceanobacillus indicireducens</name>
    <dbReference type="NCBI Taxonomy" id="1004261"/>
    <lineage>
        <taxon>Bacteria</taxon>
        <taxon>Bacillati</taxon>
        <taxon>Bacillota</taxon>
        <taxon>Bacilli</taxon>
        <taxon>Bacillales</taxon>
        <taxon>Bacillaceae</taxon>
        <taxon>Oceanobacillus</taxon>
    </lineage>
</organism>
<evidence type="ECO:0000313" key="13">
    <source>
        <dbReference type="EMBL" id="GGN58897.1"/>
    </source>
</evidence>
<dbReference type="PIRSF" id="PIRSF001549">
    <property type="entry name" value="His-tRNA_synth"/>
    <property type="match status" value="1"/>
</dbReference>
<evidence type="ECO:0000256" key="6">
    <source>
        <dbReference type="ARBA" id="ARBA00022605"/>
    </source>
</evidence>
<evidence type="ECO:0000256" key="7">
    <source>
        <dbReference type="ARBA" id="ARBA00023102"/>
    </source>
</evidence>
<dbReference type="SUPFAM" id="SSF55681">
    <property type="entry name" value="Class II aaRS and biotin synthetases"/>
    <property type="match status" value="1"/>
</dbReference>
<dbReference type="Proteomes" id="UP000624041">
    <property type="component" value="Unassembled WGS sequence"/>
</dbReference>
<evidence type="ECO:0000256" key="2">
    <source>
        <dbReference type="ARBA" id="ARBA00004667"/>
    </source>
</evidence>
<evidence type="ECO:0000256" key="5">
    <source>
        <dbReference type="ARBA" id="ARBA00022490"/>
    </source>
</evidence>
<evidence type="ECO:0000256" key="3">
    <source>
        <dbReference type="ARBA" id="ARBA00005539"/>
    </source>
</evidence>
<protein>
    <recommendedName>
        <fullName evidence="4 9">ATP phosphoribosyltransferase regulatory subunit</fullName>
    </recommendedName>
</protein>
<evidence type="ECO:0000256" key="10">
    <source>
        <dbReference type="PIRSR" id="PIRSR001549-1"/>
    </source>
</evidence>
<feature type="binding site" evidence="10">
    <location>
        <begin position="77"/>
        <end position="79"/>
    </location>
    <ligand>
        <name>L-histidine</name>
        <dbReference type="ChEBI" id="CHEBI:57595"/>
    </ligand>
</feature>
<keyword evidence="11" id="KW-0175">Coiled coil</keyword>
<feature type="binding site" evidence="10">
    <location>
        <position position="124"/>
    </location>
    <ligand>
        <name>L-histidine</name>
        <dbReference type="ChEBI" id="CHEBI:57595"/>
    </ligand>
</feature>
<evidence type="ECO:0000256" key="4">
    <source>
        <dbReference type="ARBA" id="ARBA00020397"/>
    </source>
</evidence>
<evidence type="ECO:0000256" key="9">
    <source>
        <dbReference type="HAMAP-Rule" id="MF_00125"/>
    </source>
</evidence>
<dbReference type="GO" id="GO:0140096">
    <property type="term" value="F:catalytic activity, acting on a protein"/>
    <property type="evidence" value="ECO:0007669"/>
    <property type="project" value="UniProtKB-ARBA"/>
</dbReference>
<evidence type="ECO:0000256" key="1">
    <source>
        <dbReference type="ARBA" id="ARBA00004496"/>
    </source>
</evidence>
<accession>A0A917XYI9</accession>
<dbReference type="AlphaFoldDB" id="A0A917XYI9"/>
<gene>
    <name evidence="9 13" type="primary">hisZ</name>
    <name evidence="13" type="ORF">GCM10007971_21450</name>
</gene>
<comment type="similarity">
    <text evidence="3 9">Belongs to the class-II aminoacyl-tRNA synthetase family. HisZ subfamily.</text>
</comment>
<keyword evidence="5 9" id="KW-0963">Cytoplasm</keyword>
<dbReference type="Pfam" id="PF13393">
    <property type="entry name" value="tRNA-synt_His"/>
    <property type="match status" value="1"/>
</dbReference>